<dbReference type="EMBL" id="JAGGKG010000018">
    <property type="protein sequence ID" value="MBP1906772.1"/>
    <property type="molecule type" value="Genomic_DNA"/>
</dbReference>
<dbReference type="InterPro" id="IPR029039">
    <property type="entry name" value="Flavoprotein-like_sf"/>
</dbReference>
<keyword evidence="3" id="KW-1185">Reference proteome</keyword>
<dbReference type="RefSeq" id="WP_210090368.1">
    <property type="nucleotide sequence ID" value="NZ_JAGGKG010000018.1"/>
</dbReference>
<evidence type="ECO:0000313" key="3">
    <source>
        <dbReference type="Proteomes" id="UP001519272"/>
    </source>
</evidence>
<dbReference type="SUPFAM" id="SSF52218">
    <property type="entry name" value="Flavoproteins"/>
    <property type="match status" value="1"/>
</dbReference>
<evidence type="ECO:0000313" key="2">
    <source>
        <dbReference type="EMBL" id="MBP1906772.1"/>
    </source>
</evidence>
<comment type="caution">
    <text evidence="2">The sequence shown here is derived from an EMBL/GenBank/DDBJ whole genome shotgun (WGS) entry which is preliminary data.</text>
</comment>
<evidence type="ECO:0000259" key="1">
    <source>
        <dbReference type="Pfam" id="PF03358"/>
    </source>
</evidence>
<feature type="domain" description="NADPH-dependent FMN reductase-like" evidence="1">
    <location>
        <begin position="1"/>
        <end position="81"/>
    </location>
</feature>
<dbReference type="Proteomes" id="UP001519272">
    <property type="component" value="Unassembled WGS sequence"/>
</dbReference>
<accession>A0ABS4FW17</accession>
<gene>
    <name evidence="2" type="ORF">J2Z32_003436</name>
</gene>
<reference evidence="2 3" key="1">
    <citation type="submission" date="2021-03" db="EMBL/GenBank/DDBJ databases">
        <title>Genomic Encyclopedia of Type Strains, Phase IV (KMG-IV): sequencing the most valuable type-strain genomes for metagenomic binning, comparative biology and taxonomic classification.</title>
        <authorList>
            <person name="Goeker M."/>
        </authorList>
    </citation>
    <scope>NUCLEOTIDE SEQUENCE [LARGE SCALE GENOMIC DNA]</scope>
    <source>
        <strain evidence="2 3">DSM 14349</strain>
    </source>
</reference>
<dbReference type="Pfam" id="PF03358">
    <property type="entry name" value="FMN_red"/>
    <property type="match status" value="1"/>
</dbReference>
<protein>
    <submittedName>
        <fullName evidence="2">Multimeric flavodoxin WrbA</fullName>
    </submittedName>
</protein>
<dbReference type="Gene3D" id="3.40.50.360">
    <property type="match status" value="1"/>
</dbReference>
<proteinExistence type="predicted"/>
<sequence>MKIALINGSPKGRSSNSGLFLNILKPLIEEGNELTSYRVNSKQLNVEQFQEINEADAIVVAFPVYFDAIPSHLLRMMVELENYRKTEKSNKEIVLYALINNGFFEGQQCKTAANIVENWCKRCSFRFGMAIGHGAGEMFSYFNQVPLGKGPLKNLGRAMDQLSNAILTRNSAESLFIQPNFPRILWRLSATYFFWHRQAKQNGLKPKDLRKQPFQENQ</sequence>
<name>A0ABS4FW17_9BACL</name>
<organism evidence="2 3">
    <name type="scientific">Paenibacillus turicensis</name>
    <dbReference type="NCBI Taxonomy" id="160487"/>
    <lineage>
        <taxon>Bacteria</taxon>
        <taxon>Bacillati</taxon>
        <taxon>Bacillota</taxon>
        <taxon>Bacilli</taxon>
        <taxon>Bacillales</taxon>
        <taxon>Paenibacillaceae</taxon>
        <taxon>Paenibacillus</taxon>
    </lineage>
</organism>
<dbReference type="InterPro" id="IPR005025">
    <property type="entry name" value="FMN_Rdtase-like_dom"/>
</dbReference>